<accession>A0A2G2VJD5</accession>
<reference evidence="8 9" key="2">
    <citation type="journal article" date="2017" name="J. Anim. Genet.">
        <title>Multiple reference genome sequences of hot pepper reveal the massive evolution of plant disease resistance genes by retroduplication.</title>
        <authorList>
            <person name="Kim S."/>
            <person name="Park J."/>
            <person name="Yeom S.-I."/>
            <person name="Kim Y.-M."/>
            <person name="Seo E."/>
            <person name="Kim K.-T."/>
            <person name="Kim M.-S."/>
            <person name="Lee J.M."/>
            <person name="Cheong K."/>
            <person name="Shin H.-S."/>
            <person name="Kim S.-B."/>
            <person name="Han K."/>
            <person name="Lee J."/>
            <person name="Park M."/>
            <person name="Lee H.-A."/>
            <person name="Lee H.-Y."/>
            <person name="Lee Y."/>
            <person name="Oh S."/>
            <person name="Lee J.H."/>
            <person name="Choi E."/>
            <person name="Choi E."/>
            <person name="Lee S.E."/>
            <person name="Jeon J."/>
            <person name="Kim H."/>
            <person name="Choi G."/>
            <person name="Song H."/>
            <person name="Lee J."/>
            <person name="Lee S.-C."/>
            <person name="Kwon J.-K."/>
            <person name="Lee H.-Y."/>
            <person name="Koo N."/>
            <person name="Hong Y."/>
            <person name="Kim R.W."/>
            <person name="Kang W.-H."/>
            <person name="Huh J.H."/>
            <person name="Kang B.-C."/>
            <person name="Yang T.-J."/>
            <person name="Lee Y.-H."/>
            <person name="Bennetzen J.L."/>
            <person name="Choi D."/>
        </authorList>
    </citation>
    <scope>NUCLEOTIDE SEQUENCE [LARGE SCALE GENOMIC DNA]</scope>
    <source>
        <strain evidence="8 9">cv. PBC81</strain>
    </source>
</reference>
<evidence type="ECO:0000256" key="4">
    <source>
        <dbReference type="ARBA" id="ARBA00023163"/>
    </source>
</evidence>
<dbReference type="InterPro" id="IPR003657">
    <property type="entry name" value="WRKY_dom"/>
</dbReference>
<sequence>MNKEIALQEAASTGLKTMEHLIKLAANEPLVQVDFHEIINFVVAKLKKENSIVGRTGHARFCRGPVQVQPQAQNDVKYQAQAHQSQDSLTLLSLSPYGYMEKERKSTSTNVVVCSGACNDISADRVNTWDAFGSMKNGMISSSFLLSITTEGNGSIANVAPSSSMPLLSMAQVVFAGKQPSATGKICREQEQSDDGLSKNKRNVLPRKVIRTPVISSKTTDIPADECSWKKYGQKLIKGSSYPRAYYKCTNFPGCPAKKHVEKTMDDPMMLIVTYEKEHHHKQVAVQEYNSQMMALGSAKGKKE</sequence>
<dbReference type="InterPro" id="IPR036576">
    <property type="entry name" value="WRKY_dom_sf"/>
</dbReference>
<feature type="domain" description="WRKY" evidence="6">
    <location>
        <begin position="218"/>
        <end position="284"/>
    </location>
</feature>
<gene>
    <name evidence="8" type="ORF">CQW23_29432</name>
    <name evidence="7" type="ORF">CQW23_33711</name>
</gene>
<dbReference type="InterPro" id="IPR044810">
    <property type="entry name" value="WRKY_plant"/>
</dbReference>
<keyword evidence="9" id="KW-1185">Reference proteome</keyword>
<comment type="caution">
    <text evidence="8">The sequence shown here is derived from an EMBL/GenBank/DDBJ whole genome shotgun (WGS) entry which is preliminary data.</text>
</comment>
<keyword evidence="2" id="KW-0805">Transcription regulation</keyword>
<dbReference type="EMBL" id="MLFT02000012">
    <property type="protein sequence ID" value="PHT33095.1"/>
    <property type="molecule type" value="Genomic_DNA"/>
</dbReference>
<dbReference type="PANTHER" id="PTHR31282">
    <property type="entry name" value="WRKY TRANSCRIPTION FACTOR 21-RELATED"/>
    <property type="match status" value="1"/>
</dbReference>
<dbReference type="GO" id="GO:0043565">
    <property type="term" value="F:sequence-specific DNA binding"/>
    <property type="evidence" value="ECO:0007669"/>
    <property type="project" value="InterPro"/>
</dbReference>
<dbReference type="GO" id="GO:0005634">
    <property type="term" value="C:nucleus"/>
    <property type="evidence" value="ECO:0007669"/>
    <property type="project" value="UniProtKB-SubCell"/>
</dbReference>
<dbReference type="AlphaFoldDB" id="A0A2G2VJD5"/>
<dbReference type="EMBL" id="MLFT02000677">
    <property type="protein sequence ID" value="PHT26681.1"/>
    <property type="molecule type" value="Genomic_DNA"/>
</dbReference>
<evidence type="ECO:0000259" key="6">
    <source>
        <dbReference type="PROSITE" id="PS50811"/>
    </source>
</evidence>
<reference evidence="8 9" key="1">
    <citation type="journal article" date="2017" name="Genome Biol.">
        <title>New reference genome sequences of hot pepper reveal the massive evolution of plant disease-resistance genes by retroduplication.</title>
        <authorList>
            <person name="Kim S."/>
            <person name="Park J."/>
            <person name="Yeom S.I."/>
            <person name="Kim Y.M."/>
            <person name="Seo E."/>
            <person name="Kim K.T."/>
            <person name="Kim M.S."/>
            <person name="Lee J.M."/>
            <person name="Cheong K."/>
            <person name="Shin H.S."/>
            <person name="Kim S.B."/>
            <person name="Han K."/>
            <person name="Lee J."/>
            <person name="Park M."/>
            <person name="Lee H.A."/>
            <person name="Lee H.Y."/>
            <person name="Lee Y."/>
            <person name="Oh S."/>
            <person name="Lee J.H."/>
            <person name="Choi E."/>
            <person name="Choi E."/>
            <person name="Lee S.E."/>
            <person name="Jeon J."/>
            <person name="Kim H."/>
            <person name="Choi G."/>
            <person name="Song H."/>
            <person name="Lee J."/>
            <person name="Lee S.C."/>
            <person name="Kwon J.K."/>
            <person name="Lee H.Y."/>
            <person name="Koo N."/>
            <person name="Hong Y."/>
            <person name="Kim R.W."/>
            <person name="Kang W.H."/>
            <person name="Huh J.H."/>
            <person name="Kang B.C."/>
            <person name="Yang T.J."/>
            <person name="Lee Y.H."/>
            <person name="Bennetzen J.L."/>
            <person name="Choi D."/>
        </authorList>
    </citation>
    <scope>NUCLEOTIDE SEQUENCE [LARGE SCALE GENOMIC DNA]</scope>
    <source>
        <strain evidence="9">cv. PBC81</strain>
        <strain evidence="8">PBC81</strain>
        <tissue evidence="8">Leaf</tissue>
    </source>
</reference>
<dbReference type="PROSITE" id="PS50811">
    <property type="entry name" value="WRKY"/>
    <property type="match status" value="1"/>
</dbReference>
<organism evidence="8 9">
    <name type="scientific">Capsicum baccatum</name>
    <name type="common">Peruvian pepper</name>
    <dbReference type="NCBI Taxonomy" id="33114"/>
    <lineage>
        <taxon>Eukaryota</taxon>
        <taxon>Viridiplantae</taxon>
        <taxon>Streptophyta</taxon>
        <taxon>Embryophyta</taxon>
        <taxon>Tracheophyta</taxon>
        <taxon>Spermatophyta</taxon>
        <taxon>Magnoliopsida</taxon>
        <taxon>eudicotyledons</taxon>
        <taxon>Gunneridae</taxon>
        <taxon>Pentapetalae</taxon>
        <taxon>asterids</taxon>
        <taxon>lamiids</taxon>
        <taxon>Solanales</taxon>
        <taxon>Solanaceae</taxon>
        <taxon>Solanoideae</taxon>
        <taxon>Capsiceae</taxon>
        <taxon>Capsicum</taxon>
    </lineage>
</organism>
<dbReference type="Gene3D" id="2.20.25.80">
    <property type="entry name" value="WRKY domain"/>
    <property type="match status" value="1"/>
</dbReference>
<dbReference type="GO" id="GO:0003700">
    <property type="term" value="F:DNA-binding transcription factor activity"/>
    <property type="evidence" value="ECO:0007669"/>
    <property type="project" value="InterPro"/>
</dbReference>
<dbReference type="Proteomes" id="UP000224567">
    <property type="component" value="Unassembled WGS sequence"/>
</dbReference>
<comment type="subcellular location">
    <subcellularLocation>
        <location evidence="1">Nucleus</location>
    </subcellularLocation>
</comment>
<evidence type="ECO:0000313" key="7">
    <source>
        <dbReference type="EMBL" id="PHT26681.1"/>
    </source>
</evidence>
<name>A0A2G2VJD5_CAPBA</name>
<evidence type="ECO:0000313" key="8">
    <source>
        <dbReference type="EMBL" id="PHT33095.1"/>
    </source>
</evidence>
<keyword evidence="4" id="KW-0804">Transcription</keyword>
<dbReference type="SUPFAM" id="SSF118290">
    <property type="entry name" value="WRKY DNA-binding domain"/>
    <property type="match status" value="1"/>
</dbReference>
<evidence type="ECO:0000313" key="9">
    <source>
        <dbReference type="Proteomes" id="UP000224567"/>
    </source>
</evidence>
<dbReference type="Pfam" id="PF03106">
    <property type="entry name" value="WRKY"/>
    <property type="match status" value="1"/>
</dbReference>
<keyword evidence="5" id="KW-0539">Nucleus</keyword>
<evidence type="ECO:0000256" key="3">
    <source>
        <dbReference type="ARBA" id="ARBA00023125"/>
    </source>
</evidence>
<keyword evidence="3" id="KW-0238">DNA-binding</keyword>
<proteinExistence type="predicted"/>
<evidence type="ECO:0000256" key="1">
    <source>
        <dbReference type="ARBA" id="ARBA00004123"/>
    </source>
</evidence>
<evidence type="ECO:0000256" key="2">
    <source>
        <dbReference type="ARBA" id="ARBA00023015"/>
    </source>
</evidence>
<evidence type="ECO:0000256" key="5">
    <source>
        <dbReference type="ARBA" id="ARBA00023242"/>
    </source>
</evidence>
<dbReference type="SMART" id="SM00774">
    <property type="entry name" value="WRKY"/>
    <property type="match status" value="1"/>
</dbReference>
<dbReference type="OrthoDB" id="777189at2759"/>
<protein>
    <recommendedName>
        <fullName evidence="6">WRKY domain-containing protein</fullName>
    </recommendedName>
</protein>